<evidence type="ECO:0000313" key="2">
    <source>
        <dbReference type="Proteomes" id="UP001054837"/>
    </source>
</evidence>
<dbReference type="EMBL" id="BPLQ01008818">
    <property type="protein sequence ID" value="GIY39533.1"/>
    <property type="molecule type" value="Genomic_DNA"/>
</dbReference>
<dbReference type="AlphaFoldDB" id="A0AAV4SYJ0"/>
<comment type="caution">
    <text evidence="1">The sequence shown here is derived from an EMBL/GenBank/DDBJ whole genome shotgun (WGS) entry which is preliminary data.</text>
</comment>
<reference evidence="1 2" key="1">
    <citation type="submission" date="2021-06" db="EMBL/GenBank/DDBJ databases">
        <title>Caerostris darwini draft genome.</title>
        <authorList>
            <person name="Kono N."/>
            <person name="Arakawa K."/>
        </authorList>
    </citation>
    <scope>NUCLEOTIDE SEQUENCE [LARGE SCALE GENOMIC DNA]</scope>
</reference>
<organism evidence="1 2">
    <name type="scientific">Caerostris darwini</name>
    <dbReference type="NCBI Taxonomy" id="1538125"/>
    <lineage>
        <taxon>Eukaryota</taxon>
        <taxon>Metazoa</taxon>
        <taxon>Ecdysozoa</taxon>
        <taxon>Arthropoda</taxon>
        <taxon>Chelicerata</taxon>
        <taxon>Arachnida</taxon>
        <taxon>Araneae</taxon>
        <taxon>Araneomorphae</taxon>
        <taxon>Entelegynae</taxon>
        <taxon>Araneoidea</taxon>
        <taxon>Araneidae</taxon>
        <taxon>Caerostris</taxon>
    </lineage>
</organism>
<sequence length="88" mass="9895">MEIPSSPSSHRFHFSVLLLAAEDIFGMPEGGEQHDSMMRIMRSDRNVLRESFLGNDLQGGEGDIKGFHAPSISIMACSRRTWSSERKK</sequence>
<name>A0AAV4SYJ0_9ARAC</name>
<dbReference type="Proteomes" id="UP001054837">
    <property type="component" value="Unassembled WGS sequence"/>
</dbReference>
<evidence type="ECO:0000313" key="1">
    <source>
        <dbReference type="EMBL" id="GIY39533.1"/>
    </source>
</evidence>
<keyword evidence="2" id="KW-1185">Reference proteome</keyword>
<proteinExistence type="predicted"/>
<accession>A0AAV4SYJ0</accession>
<gene>
    <name evidence="1" type="ORF">CDAR_539121</name>
</gene>
<protein>
    <submittedName>
        <fullName evidence="1">Uncharacterized protein</fullName>
    </submittedName>
</protein>